<dbReference type="InterPro" id="IPR051704">
    <property type="entry name" value="FAD_aromatic-hydroxylase"/>
</dbReference>
<organism evidence="6 7">
    <name type="scientific">Lophiostoma macrostomum CBS 122681</name>
    <dbReference type="NCBI Taxonomy" id="1314788"/>
    <lineage>
        <taxon>Eukaryota</taxon>
        <taxon>Fungi</taxon>
        <taxon>Dikarya</taxon>
        <taxon>Ascomycota</taxon>
        <taxon>Pezizomycotina</taxon>
        <taxon>Dothideomycetes</taxon>
        <taxon>Pleosporomycetidae</taxon>
        <taxon>Pleosporales</taxon>
        <taxon>Lophiostomataceae</taxon>
        <taxon>Lophiostoma</taxon>
    </lineage>
</organism>
<keyword evidence="7" id="KW-1185">Reference proteome</keyword>
<dbReference type="EMBL" id="MU004349">
    <property type="protein sequence ID" value="KAF2655462.1"/>
    <property type="molecule type" value="Genomic_DNA"/>
</dbReference>
<keyword evidence="1" id="KW-0285">Flavoprotein</keyword>
<dbReference type="GO" id="GO:0071949">
    <property type="term" value="F:FAD binding"/>
    <property type="evidence" value="ECO:0007669"/>
    <property type="project" value="InterPro"/>
</dbReference>
<gene>
    <name evidence="6" type="ORF">K491DRAFT_658299</name>
</gene>
<dbReference type="AlphaFoldDB" id="A0A6A6T718"/>
<evidence type="ECO:0000259" key="5">
    <source>
        <dbReference type="Pfam" id="PF01494"/>
    </source>
</evidence>
<dbReference type="Pfam" id="PF01494">
    <property type="entry name" value="FAD_binding_3"/>
    <property type="match status" value="1"/>
</dbReference>
<dbReference type="PANTHER" id="PTHR46865:SF7">
    <property type="entry name" value="MONOOXYGENASE, PUTATIVE (AFU_ORTHOLOGUE AFUA_8G07040)-RELATED"/>
    <property type="match status" value="1"/>
</dbReference>
<accession>A0A6A6T718</accession>
<evidence type="ECO:0000313" key="6">
    <source>
        <dbReference type="EMBL" id="KAF2655462.1"/>
    </source>
</evidence>
<proteinExistence type="predicted"/>
<evidence type="ECO:0000313" key="7">
    <source>
        <dbReference type="Proteomes" id="UP000799324"/>
    </source>
</evidence>
<keyword evidence="3" id="KW-0560">Oxidoreductase</keyword>
<dbReference type="SUPFAM" id="SSF51905">
    <property type="entry name" value="FAD/NAD(P)-binding domain"/>
    <property type="match status" value="1"/>
</dbReference>
<evidence type="ECO:0000256" key="2">
    <source>
        <dbReference type="ARBA" id="ARBA00022827"/>
    </source>
</evidence>
<name>A0A6A6T718_9PLEO</name>
<keyword evidence="4" id="KW-0732">Signal</keyword>
<dbReference type="GO" id="GO:0016491">
    <property type="term" value="F:oxidoreductase activity"/>
    <property type="evidence" value="ECO:0007669"/>
    <property type="project" value="UniProtKB-KW"/>
</dbReference>
<dbReference type="Proteomes" id="UP000799324">
    <property type="component" value="Unassembled WGS sequence"/>
</dbReference>
<dbReference type="PANTHER" id="PTHR46865">
    <property type="entry name" value="OXIDOREDUCTASE-RELATED"/>
    <property type="match status" value="1"/>
</dbReference>
<dbReference type="InterPro" id="IPR002938">
    <property type="entry name" value="FAD-bd"/>
</dbReference>
<dbReference type="PRINTS" id="PR00420">
    <property type="entry name" value="RNGMNOXGNASE"/>
</dbReference>
<reference evidence="6" key="1">
    <citation type="journal article" date="2020" name="Stud. Mycol.">
        <title>101 Dothideomycetes genomes: a test case for predicting lifestyles and emergence of pathogens.</title>
        <authorList>
            <person name="Haridas S."/>
            <person name="Albert R."/>
            <person name="Binder M."/>
            <person name="Bloem J."/>
            <person name="Labutti K."/>
            <person name="Salamov A."/>
            <person name="Andreopoulos B."/>
            <person name="Baker S."/>
            <person name="Barry K."/>
            <person name="Bills G."/>
            <person name="Bluhm B."/>
            <person name="Cannon C."/>
            <person name="Castanera R."/>
            <person name="Culley D."/>
            <person name="Daum C."/>
            <person name="Ezra D."/>
            <person name="Gonzalez J."/>
            <person name="Henrissat B."/>
            <person name="Kuo A."/>
            <person name="Liang C."/>
            <person name="Lipzen A."/>
            <person name="Lutzoni F."/>
            <person name="Magnuson J."/>
            <person name="Mondo S."/>
            <person name="Nolan M."/>
            <person name="Ohm R."/>
            <person name="Pangilinan J."/>
            <person name="Park H.-J."/>
            <person name="Ramirez L."/>
            <person name="Alfaro M."/>
            <person name="Sun H."/>
            <person name="Tritt A."/>
            <person name="Yoshinaga Y."/>
            <person name="Zwiers L.-H."/>
            <person name="Turgeon B."/>
            <person name="Goodwin S."/>
            <person name="Spatafora J."/>
            <person name="Crous P."/>
            <person name="Grigoriev I."/>
        </authorList>
    </citation>
    <scope>NUCLEOTIDE SEQUENCE</scope>
    <source>
        <strain evidence="6">CBS 122681</strain>
    </source>
</reference>
<protein>
    <submittedName>
        <fullName evidence="6">FAD/NAD(P)-binding domain-containing protein</fullName>
    </submittedName>
</protein>
<feature type="signal peptide" evidence="4">
    <location>
        <begin position="1"/>
        <end position="18"/>
    </location>
</feature>
<evidence type="ECO:0000256" key="3">
    <source>
        <dbReference type="ARBA" id="ARBA00023002"/>
    </source>
</evidence>
<dbReference type="Gene3D" id="3.50.50.60">
    <property type="entry name" value="FAD/NAD(P)-binding domain"/>
    <property type="match status" value="1"/>
</dbReference>
<feature type="chain" id="PRO_5025582447" evidence="4">
    <location>
        <begin position="19"/>
        <end position="428"/>
    </location>
</feature>
<keyword evidence="2" id="KW-0274">FAD</keyword>
<evidence type="ECO:0000256" key="4">
    <source>
        <dbReference type="SAM" id="SignalP"/>
    </source>
</evidence>
<sequence>MPLKVLVVGAGIAGPAFATLLQHSDPQHTITVIERFPSLRTNGLQLDLEREGELVVRKMGLMSAMKDHSIPETGIQLVDSKGRALATMNLGEGAGGVLDITTECEIMRGDIVKVLYEAGLKYREKLNGQATGRKNEGGLSYEFGTTIAELEQNGDGVDVMFTGGKKERYDLVVAADGQGSRTRRLVFGAEQSDAAFKSLGWHTAIFTTPRVLGESGLAKASWAAKKRGFMLRNGDRPRTQVYLFNQGDGERLKKAHGGPLEKQKEAWAEAFKDIGWQQDRIVTGLKAADDFYAHEIGQVKMSQLHKNRVVLLGDAAYCPSVFTGQGTTTTLFGSYVLAGEIARHANNLPTALEEYERVVRPKVTQWQQVPSSINGWFPSSHFGVWVVNTLIWAAFKLKIDRLFSYFGSAGNQEKYAIPDYPELKLDDA</sequence>
<feature type="domain" description="FAD-binding" evidence="5">
    <location>
        <begin position="4"/>
        <end position="364"/>
    </location>
</feature>
<dbReference type="InterPro" id="IPR036188">
    <property type="entry name" value="FAD/NAD-bd_sf"/>
</dbReference>
<dbReference type="OrthoDB" id="655030at2759"/>
<evidence type="ECO:0000256" key="1">
    <source>
        <dbReference type="ARBA" id="ARBA00022630"/>
    </source>
</evidence>